<accession>A0ACC6VSB9</accession>
<keyword evidence="1" id="KW-0540">Nuclease</keyword>
<dbReference type="Proteomes" id="UP001589559">
    <property type="component" value="Unassembled WGS sequence"/>
</dbReference>
<reference evidence="1" key="1">
    <citation type="submission" date="2024-09" db="EMBL/GenBank/DDBJ databases">
        <authorList>
            <person name="Sun Q."/>
            <person name="Mori K."/>
        </authorList>
    </citation>
    <scope>NUCLEOTIDE SEQUENCE</scope>
    <source>
        <strain evidence="1">JCM 19018</strain>
    </source>
</reference>
<gene>
    <name evidence="1" type="ORF">ACFFN7_19945</name>
</gene>
<name>A0ACC6VSB9_9EURY</name>
<keyword evidence="2" id="KW-1185">Reference proteome</keyword>
<organism evidence="1 2">
    <name type="scientific">Haloarcula sebkhae</name>
    <dbReference type="NCBI Taxonomy" id="932660"/>
    <lineage>
        <taxon>Archaea</taxon>
        <taxon>Methanobacteriati</taxon>
        <taxon>Methanobacteriota</taxon>
        <taxon>Stenosarchaea group</taxon>
        <taxon>Halobacteria</taxon>
        <taxon>Halobacteriales</taxon>
        <taxon>Haloarculaceae</taxon>
        <taxon>Haloarcula</taxon>
    </lineage>
</organism>
<protein>
    <submittedName>
        <fullName evidence="1">HNH endonuclease</fullName>
    </submittedName>
</protein>
<evidence type="ECO:0000313" key="1">
    <source>
        <dbReference type="EMBL" id="MFB9813620.1"/>
    </source>
</evidence>
<comment type="caution">
    <text evidence="1">The sequence shown here is derived from an EMBL/GenBank/DDBJ whole genome shotgun (WGS) entry which is preliminary data.</text>
</comment>
<proteinExistence type="predicted"/>
<evidence type="ECO:0000313" key="2">
    <source>
        <dbReference type="Proteomes" id="UP001589559"/>
    </source>
</evidence>
<keyword evidence="1" id="KW-0255">Endonuclease</keyword>
<keyword evidence="1" id="KW-0378">Hydrolase</keyword>
<dbReference type="EMBL" id="JBHMAK010000015">
    <property type="protein sequence ID" value="MFB9813620.1"/>
    <property type="molecule type" value="Genomic_DNA"/>
</dbReference>
<sequence length="360" mass="40238">MERFEAQHQQAVRDALNDKLRYVLTLSLSDDPQQLIVLFAVSIDDAEELQKNVLESKFGTFIDDTEIHDLGDLYDGLDTELCWNISAWKHDPHGRPLRKGPMSIDIFAGVPCVIDSYGWLNDGYRSELCEELLSHALPHINFNEIETLSDGVEAAQSVFPVASDFGISIPIRDYLRDNPQYLSERSRRQINTGSDPEDYTQAATPDLKQLHEEVADPTDNKEAQIRDLLEAAEQGLPSQALADAVDCSTSYARRFKYDEDAEAAVEKEWSRRSQAEKVSAATRERIIERDGNECLRCGGTENLSPHHIIPVAVGGENTDENLATLCKTCHLEAHDGAFSTPTTVYDDPHGFDEWLTAGDS</sequence>